<evidence type="ECO:0000256" key="6">
    <source>
        <dbReference type="ARBA" id="ARBA00022692"/>
    </source>
</evidence>
<keyword evidence="12 13" id="KW-0472">Membrane</keyword>
<dbReference type="PANTHER" id="PTHR35864">
    <property type="entry name" value="ZINC METALLOPROTEASE MJ0611-RELATED"/>
    <property type="match status" value="1"/>
</dbReference>
<keyword evidence="8" id="KW-0378">Hydrolase</keyword>
<keyword evidence="4" id="KW-1003">Cell membrane</keyword>
<keyword evidence="5 15" id="KW-0645">Protease</keyword>
<evidence type="ECO:0000256" key="4">
    <source>
        <dbReference type="ARBA" id="ARBA00022475"/>
    </source>
</evidence>
<evidence type="ECO:0000256" key="2">
    <source>
        <dbReference type="ARBA" id="ARBA00004651"/>
    </source>
</evidence>
<keyword evidence="7" id="KW-0479">Metal-binding</keyword>
<feature type="transmembrane region" description="Helical" evidence="13">
    <location>
        <begin position="82"/>
        <end position="105"/>
    </location>
</feature>
<dbReference type="InterPro" id="IPR052348">
    <property type="entry name" value="Metallopeptidase_M50B"/>
</dbReference>
<feature type="domain" description="Peptidase M50" evidence="14">
    <location>
        <begin position="13"/>
        <end position="106"/>
    </location>
</feature>
<evidence type="ECO:0000256" key="11">
    <source>
        <dbReference type="ARBA" id="ARBA00023049"/>
    </source>
</evidence>
<evidence type="ECO:0000256" key="12">
    <source>
        <dbReference type="ARBA" id="ARBA00023136"/>
    </source>
</evidence>
<dbReference type="GO" id="GO:0005886">
    <property type="term" value="C:plasma membrane"/>
    <property type="evidence" value="ECO:0007669"/>
    <property type="project" value="UniProtKB-SubCell"/>
</dbReference>
<comment type="caution">
    <text evidence="15">The sequence shown here is derived from an EMBL/GenBank/DDBJ whole genome shotgun (WGS) entry which is preliminary data.</text>
</comment>
<organism evidence="15 16">
    <name type="scientific">Alkaliphilus pronyensis</name>
    <dbReference type="NCBI Taxonomy" id="1482732"/>
    <lineage>
        <taxon>Bacteria</taxon>
        <taxon>Bacillati</taxon>
        <taxon>Bacillota</taxon>
        <taxon>Clostridia</taxon>
        <taxon>Peptostreptococcales</taxon>
        <taxon>Natronincolaceae</taxon>
        <taxon>Alkaliphilus</taxon>
    </lineage>
</organism>
<gene>
    <name evidence="15" type="ORF">F8154_11695</name>
</gene>
<dbReference type="OrthoDB" id="9800627at2"/>
<evidence type="ECO:0000256" key="3">
    <source>
        <dbReference type="ARBA" id="ARBA00007931"/>
    </source>
</evidence>
<evidence type="ECO:0000256" key="8">
    <source>
        <dbReference type="ARBA" id="ARBA00022801"/>
    </source>
</evidence>
<feature type="transmembrane region" description="Helical" evidence="13">
    <location>
        <begin position="50"/>
        <end position="70"/>
    </location>
</feature>
<feature type="domain" description="Peptidase M50" evidence="14">
    <location>
        <begin position="118"/>
        <end position="167"/>
    </location>
</feature>
<evidence type="ECO:0000313" key="16">
    <source>
        <dbReference type="Proteomes" id="UP000432715"/>
    </source>
</evidence>
<reference evidence="15 16" key="1">
    <citation type="submission" date="2019-10" db="EMBL/GenBank/DDBJ databases">
        <title>Alkaliphilus serpentinus sp. nov. and Alkaliphilus pronyensis sp. nov., two novel anaerobic alkaliphilic species isolated from the serpentinized-hosted hydrothermal field of the Prony Bay (New Caledonia).</title>
        <authorList>
            <person name="Postec A."/>
        </authorList>
    </citation>
    <scope>NUCLEOTIDE SEQUENCE [LARGE SCALE GENOMIC DNA]</scope>
    <source>
        <strain evidence="15 16">LacV</strain>
    </source>
</reference>
<keyword evidence="11" id="KW-0482">Metalloprotease</keyword>
<evidence type="ECO:0000256" key="5">
    <source>
        <dbReference type="ARBA" id="ARBA00022670"/>
    </source>
</evidence>
<dbReference type="AlphaFoldDB" id="A0A6I0F970"/>
<evidence type="ECO:0000256" key="1">
    <source>
        <dbReference type="ARBA" id="ARBA00001947"/>
    </source>
</evidence>
<keyword evidence="6 13" id="KW-0812">Transmembrane</keyword>
<keyword evidence="9" id="KW-0862">Zinc</keyword>
<dbReference type="RefSeq" id="WP_151861801.1">
    <property type="nucleotide sequence ID" value="NZ_WBZC01000047.1"/>
</dbReference>
<keyword evidence="10 13" id="KW-1133">Transmembrane helix</keyword>
<proteinExistence type="inferred from homology"/>
<dbReference type="EMBL" id="WBZC01000047">
    <property type="protein sequence ID" value="KAB3532530.1"/>
    <property type="molecule type" value="Genomic_DNA"/>
</dbReference>
<accession>A0A6I0F970</accession>
<dbReference type="InterPro" id="IPR044537">
    <property type="entry name" value="Rip2-like"/>
</dbReference>
<sequence length="205" mass="23064">MFDLSRIVLTLPGILVAITLHEFAHAYTAYLLGDPTSKHYGRLTINPISHIDVFGFLMLMLAGFGWAKPVPINPNYFKKRKLGTLLVSIAGPATNILLALIFTILLGLQLRNGGNSLVISIIEYSIFINIGLAIFNLLPIPPLDGSKVLLAFLPDRFENYYYQYQKYSHVLLLLLLVFNGIDLILTPIMNWSVNNIVVRLLYLIY</sequence>
<evidence type="ECO:0000256" key="10">
    <source>
        <dbReference type="ARBA" id="ARBA00022989"/>
    </source>
</evidence>
<evidence type="ECO:0000259" key="14">
    <source>
        <dbReference type="Pfam" id="PF02163"/>
    </source>
</evidence>
<feature type="transmembrane region" description="Helical" evidence="13">
    <location>
        <begin position="170"/>
        <end position="193"/>
    </location>
</feature>
<dbReference type="Pfam" id="PF02163">
    <property type="entry name" value="Peptidase_M50"/>
    <property type="match status" value="2"/>
</dbReference>
<name>A0A6I0F970_9FIRM</name>
<dbReference type="InterPro" id="IPR008915">
    <property type="entry name" value="Peptidase_M50"/>
</dbReference>
<dbReference type="GO" id="GO:0046872">
    <property type="term" value="F:metal ion binding"/>
    <property type="evidence" value="ECO:0007669"/>
    <property type="project" value="UniProtKB-KW"/>
</dbReference>
<dbReference type="Proteomes" id="UP000432715">
    <property type="component" value="Unassembled WGS sequence"/>
</dbReference>
<dbReference type="GO" id="GO:0006508">
    <property type="term" value="P:proteolysis"/>
    <property type="evidence" value="ECO:0007669"/>
    <property type="project" value="UniProtKB-KW"/>
</dbReference>
<feature type="transmembrane region" description="Helical" evidence="13">
    <location>
        <begin position="117"/>
        <end position="138"/>
    </location>
</feature>
<dbReference type="CDD" id="cd06158">
    <property type="entry name" value="S2P-M50_like_1"/>
    <property type="match status" value="1"/>
</dbReference>
<evidence type="ECO:0000256" key="13">
    <source>
        <dbReference type="SAM" id="Phobius"/>
    </source>
</evidence>
<protein>
    <submittedName>
        <fullName evidence="15">Site-2 protease family protein</fullName>
    </submittedName>
</protein>
<evidence type="ECO:0000313" key="15">
    <source>
        <dbReference type="EMBL" id="KAB3532530.1"/>
    </source>
</evidence>
<comment type="cofactor">
    <cofactor evidence="1">
        <name>Zn(2+)</name>
        <dbReference type="ChEBI" id="CHEBI:29105"/>
    </cofactor>
</comment>
<dbReference type="GO" id="GO:0008237">
    <property type="term" value="F:metallopeptidase activity"/>
    <property type="evidence" value="ECO:0007669"/>
    <property type="project" value="UniProtKB-KW"/>
</dbReference>
<evidence type="ECO:0000256" key="9">
    <source>
        <dbReference type="ARBA" id="ARBA00022833"/>
    </source>
</evidence>
<dbReference type="PANTHER" id="PTHR35864:SF1">
    <property type="entry name" value="ZINC METALLOPROTEASE YWHC-RELATED"/>
    <property type="match status" value="1"/>
</dbReference>
<keyword evidence="16" id="KW-1185">Reference proteome</keyword>
<comment type="subcellular location">
    <subcellularLocation>
        <location evidence="2">Cell membrane</location>
        <topology evidence="2">Multi-pass membrane protein</topology>
    </subcellularLocation>
</comment>
<evidence type="ECO:0000256" key="7">
    <source>
        <dbReference type="ARBA" id="ARBA00022723"/>
    </source>
</evidence>
<comment type="similarity">
    <text evidence="3">Belongs to the peptidase M50B family.</text>
</comment>